<proteinExistence type="predicted"/>
<feature type="region of interest" description="Disordered" evidence="1">
    <location>
        <begin position="17"/>
        <end position="45"/>
    </location>
</feature>
<reference evidence="4" key="1">
    <citation type="submission" date="2016-06" db="UniProtKB">
        <authorList>
            <consortium name="WormBaseParasite"/>
        </authorList>
    </citation>
    <scope>IDENTIFICATION</scope>
</reference>
<evidence type="ECO:0000313" key="3">
    <source>
        <dbReference type="Proteomes" id="UP000271098"/>
    </source>
</evidence>
<evidence type="ECO:0000313" key="2">
    <source>
        <dbReference type="EMBL" id="VDK52285.1"/>
    </source>
</evidence>
<dbReference type="WBParaSite" id="GPUH_0000582701-mRNA-1">
    <property type="protein sequence ID" value="GPUH_0000582701-mRNA-1"/>
    <property type="gene ID" value="GPUH_0000582701"/>
</dbReference>
<reference evidence="2 3" key="2">
    <citation type="submission" date="2018-11" db="EMBL/GenBank/DDBJ databases">
        <authorList>
            <consortium name="Pathogen Informatics"/>
        </authorList>
    </citation>
    <scope>NUCLEOTIDE SEQUENCE [LARGE SCALE GENOMIC DNA]</scope>
</reference>
<name>A0A183DAS8_9BILA</name>
<dbReference type="EMBL" id="UYRT01012779">
    <property type="protein sequence ID" value="VDK52285.1"/>
    <property type="molecule type" value="Genomic_DNA"/>
</dbReference>
<organism evidence="4">
    <name type="scientific">Gongylonema pulchrum</name>
    <dbReference type="NCBI Taxonomy" id="637853"/>
    <lineage>
        <taxon>Eukaryota</taxon>
        <taxon>Metazoa</taxon>
        <taxon>Ecdysozoa</taxon>
        <taxon>Nematoda</taxon>
        <taxon>Chromadorea</taxon>
        <taxon>Rhabditida</taxon>
        <taxon>Spirurina</taxon>
        <taxon>Spiruromorpha</taxon>
        <taxon>Spiruroidea</taxon>
        <taxon>Gongylonematidae</taxon>
        <taxon>Gongylonema</taxon>
    </lineage>
</organism>
<evidence type="ECO:0000313" key="4">
    <source>
        <dbReference type="WBParaSite" id="GPUH_0000582701-mRNA-1"/>
    </source>
</evidence>
<evidence type="ECO:0000256" key="1">
    <source>
        <dbReference type="SAM" id="MobiDB-lite"/>
    </source>
</evidence>
<dbReference type="Proteomes" id="UP000271098">
    <property type="component" value="Unassembled WGS sequence"/>
</dbReference>
<protein>
    <submittedName>
        <fullName evidence="2 4">Uncharacterized protein</fullName>
    </submittedName>
</protein>
<dbReference type="AlphaFoldDB" id="A0A183DAS8"/>
<keyword evidence="3" id="KW-1185">Reference proteome</keyword>
<accession>A0A183DAS8</accession>
<gene>
    <name evidence="2" type="ORF">GPUH_LOCUS5821</name>
</gene>
<sequence>MTPLTAVEVVGSQIALGHDSGSEQQQQRAVPPSHEQVPYVTPPGLSHLHATNGNLALNAAALSSMHNVGTVAAAAAAGMIGQYTPVASVAAAAAAAAAAASRAGASTSKTSQ</sequence>